<evidence type="ECO:0000256" key="9">
    <source>
        <dbReference type="ARBA" id="ARBA00022989"/>
    </source>
</evidence>
<feature type="domain" description="Cytochrome b561 bacterial/Ni-hydrogenase" evidence="14">
    <location>
        <begin position="8"/>
        <end position="184"/>
    </location>
</feature>
<evidence type="ECO:0000256" key="12">
    <source>
        <dbReference type="ARBA" id="ARBA00037975"/>
    </source>
</evidence>
<dbReference type="AlphaFoldDB" id="A0A212SDR4"/>
<dbReference type="InterPro" id="IPR052168">
    <property type="entry name" value="Cytochrome_b561_oxidase"/>
</dbReference>
<dbReference type="Proteomes" id="UP000198418">
    <property type="component" value="Unassembled WGS sequence"/>
</dbReference>
<evidence type="ECO:0000259" key="14">
    <source>
        <dbReference type="Pfam" id="PF01292"/>
    </source>
</evidence>
<keyword evidence="8" id="KW-0249">Electron transport</keyword>
<feature type="transmembrane region" description="Helical" evidence="13">
    <location>
        <begin position="94"/>
        <end position="113"/>
    </location>
</feature>
<evidence type="ECO:0000256" key="7">
    <source>
        <dbReference type="ARBA" id="ARBA00022723"/>
    </source>
</evidence>
<dbReference type="Pfam" id="PF01292">
    <property type="entry name" value="Ni_hydr_CYTB"/>
    <property type="match status" value="1"/>
</dbReference>
<protein>
    <submittedName>
        <fullName evidence="15">Cytochrome b561</fullName>
    </submittedName>
</protein>
<dbReference type="GO" id="GO:0005886">
    <property type="term" value="C:plasma membrane"/>
    <property type="evidence" value="ECO:0007669"/>
    <property type="project" value="UniProtKB-SubCell"/>
</dbReference>
<sequence>MSSFGRSYTPTAKALHWTMAALIVVAAIIGIYGAVFLHYGVDDAQTALKIQVITLHKNIATTTLFLIALRIVWRLTHQPPELKGMSPVMVKAAHAGHAVLYVLMVLVPVSGWANSSAAGYPIPVAGLFQIPHLVEPNKALTPTLSALHEYLAYALLVIVAGHIAAALKHRFIDKDDVLASMLPGK</sequence>
<keyword evidence="11 13" id="KW-0472">Membrane</keyword>
<dbReference type="InterPro" id="IPR016174">
    <property type="entry name" value="Di-haem_cyt_TM"/>
</dbReference>
<name>A0A212SDR4_RHOAC</name>
<evidence type="ECO:0000256" key="4">
    <source>
        <dbReference type="ARBA" id="ARBA00022475"/>
    </source>
</evidence>
<comment type="cofactor">
    <cofactor evidence="1">
        <name>heme b</name>
        <dbReference type="ChEBI" id="CHEBI:60344"/>
    </cofactor>
</comment>
<keyword evidence="16" id="KW-1185">Reference proteome</keyword>
<gene>
    <name evidence="15" type="ORF">SAMN06265338_12911</name>
</gene>
<keyword evidence="10" id="KW-0408">Iron</keyword>
<dbReference type="SUPFAM" id="SSF81342">
    <property type="entry name" value="Transmembrane di-heme cytochromes"/>
    <property type="match status" value="1"/>
</dbReference>
<dbReference type="GO" id="GO:0009055">
    <property type="term" value="F:electron transfer activity"/>
    <property type="evidence" value="ECO:0007669"/>
    <property type="project" value="InterPro"/>
</dbReference>
<keyword evidence="7" id="KW-0479">Metal-binding</keyword>
<evidence type="ECO:0000256" key="1">
    <source>
        <dbReference type="ARBA" id="ARBA00001970"/>
    </source>
</evidence>
<evidence type="ECO:0000256" key="10">
    <source>
        <dbReference type="ARBA" id="ARBA00023004"/>
    </source>
</evidence>
<dbReference type="GO" id="GO:0020037">
    <property type="term" value="F:heme binding"/>
    <property type="evidence" value="ECO:0007669"/>
    <property type="project" value="TreeGrafter"/>
</dbReference>
<feature type="transmembrane region" description="Helical" evidence="13">
    <location>
        <begin position="150"/>
        <end position="167"/>
    </location>
</feature>
<proteinExistence type="inferred from homology"/>
<evidence type="ECO:0000313" key="15">
    <source>
        <dbReference type="EMBL" id="SNB83746.1"/>
    </source>
</evidence>
<keyword evidence="6 13" id="KW-0812">Transmembrane</keyword>
<comment type="similarity">
    <text evidence="12">Belongs to the cytochrome b561 family.</text>
</comment>
<accession>A0A212SDR4</accession>
<dbReference type="GO" id="GO:0046872">
    <property type="term" value="F:metal ion binding"/>
    <property type="evidence" value="ECO:0007669"/>
    <property type="project" value="UniProtKB-KW"/>
</dbReference>
<organism evidence="15 16">
    <name type="scientific">Rhodoblastus acidophilus</name>
    <name type="common">Rhodopseudomonas acidophila</name>
    <dbReference type="NCBI Taxonomy" id="1074"/>
    <lineage>
        <taxon>Bacteria</taxon>
        <taxon>Pseudomonadati</taxon>
        <taxon>Pseudomonadota</taxon>
        <taxon>Alphaproteobacteria</taxon>
        <taxon>Hyphomicrobiales</taxon>
        <taxon>Rhodoblastaceae</taxon>
        <taxon>Rhodoblastus</taxon>
    </lineage>
</organism>
<keyword evidence="9 13" id="KW-1133">Transmembrane helix</keyword>
<evidence type="ECO:0000256" key="6">
    <source>
        <dbReference type="ARBA" id="ARBA00022692"/>
    </source>
</evidence>
<dbReference type="GO" id="GO:0022904">
    <property type="term" value="P:respiratory electron transport chain"/>
    <property type="evidence" value="ECO:0007669"/>
    <property type="project" value="InterPro"/>
</dbReference>
<dbReference type="PANTHER" id="PTHR30529:SF6">
    <property type="entry name" value="BLL0291 PROTEIN"/>
    <property type="match status" value="1"/>
</dbReference>
<evidence type="ECO:0000313" key="16">
    <source>
        <dbReference type="Proteomes" id="UP000198418"/>
    </source>
</evidence>
<dbReference type="RefSeq" id="WP_088522549.1">
    <property type="nucleotide sequence ID" value="NZ_FYDG01000029.1"/>
</dbReference>
<keyword evidence="4" id="KW-1003">Cell membrane</keyword>
<feature type="transmembrane region" description="Helical" evidence="13">
    <location>
        <begin position="20"/>
        <end position="41"/>
    </location>
</feature>
<dbReference type="InterPro" id="IPR011577">
    <property type="entry name" value="Cyt_b561_bac/Ni-Hgenase"/>
</dbReference>
<evidence type="ECO:0000256" key="2">
    <source>
        <dbReference type="ARBA" id="ARBA00004651"/>
    </source>
</evidence>
<reference evidence="16" key="1">
    <citation type="submission" date="2017-06" db="EMBL/GenBank/DDBJ databases">
        <authorList>
            <person name="Varghese N."/>
            <person name="Submissions S."/>
        </authorList>
    </citation>
    <scope>NUCLEOTIDE SEQUENCE [LARGE SCALE GENOMIC DNA]</scope>
    <source>
        <strain evidence="16">DSM 137</strain>
    </source>
</reference>
<evidence type="ECO:0000256" key="3">
    <source>
        <dbReference type="ARBA" id="ARBA00022448"/>
    </source>
</evidence>
<evidence type="ECO:0000256" key="8">
    <source>
        <dbReference type="ARBA" id="ARBA00022982"/>
    </source>
</evidence>
<keyword evidence="3" id="KW-0813">Transport</keyword>
<keyword evidence="5" id="KW-0349">Heme</keyword>
<evidence type="ECO:0000256" key="5">
    <source>
        <dbReference type="ARBA" id="ARBA00022617"/>
    </source>
</evidence>
<comment type="subcellular location">
    <subcellularLocation>
        <location evidence="2">Cell membrane</location>
        <topology evidence="2">Multi-pass membrane protein</topology>
    </subcellularLocation>
</comment>
<evidence type="ECO:0000256" key="11">
    <source>
        <dbReference type="ARBA" id="ARBA00023136"/>
    </source>
</evidence>
<dbReference type="EMBL" id="FYDG01000029">
    <property type="protein sequence ID" value="SNB83746.1"/>
    <property type="molecule type" value="Genomic_DNA"/>
</dbReference>
<dbReference type="Gene3D" id="1.20.950.20">
    <property type="entry name" value="Transmembrane di-heme cytochromes, Chain C"/>
    <property type="match status" value="1"/>
</dbReference>
<dbReference type="OrthoDB" id="1247465at2"/>
<dbReference type="PANTHER" id="PTHR30529">
    <property type="entry name" value="CYTOCHROME B561"/>
    <property type="match status" value="1"/>
</dbReference>
<evidence type="ECO:0000256" key="13">
    <source>
        <dbReference type="SAM" id="Phobius"/>
    </source>
</evidence>